<dbReference type="AlphaFoldDB" id="A0A066UXA7"/>
<reference evidence="4 5" key="1">
    <citation type="submission" date="2014-02" db="EMBL/GenBank/DDBJ databases">
        <title>Vibrio fortis Dalian14 Genome Sequencing.</title>
        <authorList>
            <person name="Wang Y."/>
            <person name="Song L."/>
            <person name="Liu G."/>
            <person name="Ding J."/>
        </authorList>
    </citation>
    <scope>NUCLEOTIDE SEQUENCE [LARGE SCALE GENOMIC DNA]</scope>
    <source>
        <strain evidence="4 5">Dalian14</strain>
    </source>
</reference>
<dbReference type="EMBL" id="JFFR01000013">
    <property type="protein sequence ID" value="KDN28883.1"/>
    <property type="molecule type" value="Genomic_DNA"/>
</dbReference>
<dbReference type="InterPro" id="IPR014176">
    <property type="entry name" value="Phasin_subfam-3"/>
</dbReference>
<dbReference type="Proteomes" id="UP000326789">
    <property type="component" value="Unassembled WGS sequence"/>
</dbReference>
<dbReference type="Proteomes" id="UP000027219">
    <property type="component" value="Unassembled WGS sequence"/>
</dbReference>
<evidence type="ECO:0000313" key="3">
    <source>
        <dbReference type="EMBL" id="KAB0300328.1"/>
    </source>
</evidence>
<accession>A0A066UXA7</accession>
<gene>
    <name evidence="2" type="ORF">F2P58_23075</name>
    <name evidence="3" type="ORF">F2Z80_24950</name>
    <name evidence="4" type="ORF">VFDL14_22450</name>
</gene>
<dbReference type="InterPro" id="IPR018968">
    <property type="entry name" value="Phasin"/>
</dbReference>
<dbReference type="RefSeq" id="WP_004738385.1">
    <property type="nucleotide sequence ID" value="NZ_AP025489.1"/>
</dbReference>
<evidence type="ECO:0000259" key="1">
    <source>
        <dbReference type="Pfam" id="PF09361"/>
    </source>
</evidence>
<evidence type="ECO:0000313" key="4">
    <source>
        <dbReference type="EMBL" id="KDN28883.1"/>
    </source>
</evidence>
<keyword evidence="5" id="KW-1185">Reference proteome</keyword>
<evidence type="ECO:0000313" key="5">
    <source>
        <dbReference type="Proteomes" id="UP000027219"/>
    </source>
</evidence>
<dbReference type="STRING" id="212667.VFDL14_22450"/>
<reference evidence="3 6" key="2">
    <citation type="submission" date="2019-09" db="EMBL/GenBank/DDBJ databases">
        <title>Vibrio Fortis S7-72.</title>
        <authorList>
            <person name="Das S.K."/>
        </authorList>
    </citation>
    <scope>NUCLEOTIDE SEQUENCE [LARGE SCALE GENOMIC DNA]</scope>
    <source>
        <strain evidence="3 6">S7-72</strain>
    </source>
</reference>
<sequence length="116" mass="12715">MSTQETFKAFTSQLESVTNPFYNFNQLVTKNIETLTKIQLDSLQAYSALGNESLQSLASLKQPQDIPAYGSKQMEVASKISQQLMEDSQKLTQLGQDFKSAADELTASAVKTAKSA</sequence>
<protein>
    <submittedName>
        <fullName evidence="4">PHA granule-associated protein</fullName>
    </submittedName>
    <submittedName>
        <fullName evidence="2">Phasin family protein</fullName>
    </submittedName>
</protein>
<evidence type="ECO:0000313" key="7">
    <source>
        <dbReference type="Proteomes" id="UP000326789"/>
    </source>
</evidence>
<name>A0A066UXA7_9VIBR</name>
<dbReference type="Pfam" id="PF09361">
    <property type="entry name" value="Phasin_2"/>
    <property type="match status" value="1"/>
</dbReference>
<feature type="domain" description="Phasin" evidence="1">
    <location>
        <begin position="9"/>
        <end position="107"/>
    </location>
</feature>
<organism evidence="4 5">
    <name type="scientific">Vibrio fortis</name>
    <dbReference type="NCBI Taxonomy" id="212667"/>
    <lineage>
        <taxon>Bacteria</taxon>
        <taxon>Pseudomonadati</taxon>
        <taxon>Pseudomonadota</taxon>
        <taxon>Gammaproteobacteria</taxon>
        <taxon>Vibrionales</taxon>
        <taxon>Vibrionaceae</taxon>
        <taxon>Vibrio</taxon>
    </lineage>
</organism>
<evidence type="ECO:0000313" key="6">
    <source>
        <dbReference type="Proteomes" id="UP000326687"/>
    </source>
</evidence>
<dbReference type="NCBIfam" id="TIGR02809">
    <property type="entry name" value="phasin_3"/>
    <property type="match status" value="1"/>
</dbReference>
<dbReference type="Proteomes" id="UP000326687">
    <property type="component" value="Unassembled WGS sequence"/>
</dbReference>
<dbReference type="OrthoDB" id="8611311at2"/>
<proteinExistence type="predicted"/>
<comment type="caution">
    <text evidence="4">The sequence shown here is derived from an EMBL/GenBank/DDBJ whole genome shotgun (WGS) entry which is preliminary data.</text>
</comment>
<dbReference type="EMBL" id="VXDD01000005">
    <property type="protein sequence ID" value="KAB0300328.1"/>
    <property type="molecule type" value="Genomic_DNA"/>
</dbReference>
<reference evidence="2 7" key="3">
    <citation type="submission" date="2019-09" db="EMBL/GenBank/DDBJ databases">
        <title>Whole genome sequence of Vibrio fortis.</title>
        <authorList>
            <person name="Das S.K."/>
        </authorList>
    </citation>
    <scope>NUCLEOTIDE SEQUENCE [LARGE SCALE GENOMIC DNA]</scope>
    <source>
        <strain evidence="2 7">AN60</strain>
    </source>
</reference>
<dbReference type="GeneID" id="77341646"/>
<evidence type="ECO:0000313" key="2">
    <source>
        <dbReference type="EMBL" id="KAB0285402.1"/>
    </source>
</evidence>
<dbReference type="EMBL" id="VWSE01000010">
    <property type="protein sequence ID" value="KAB0285402.1"/>
    <property type="molecule type" value="Genomic_DNA"/>
</dbReference>